<comment type="similarity">
    <text evidence="1 6 7">Belongs to the peptidase S8 family.</text>
</comment>
<dbReference type="InterPro" id="IPR023827">
    <property type="entry name" value="Peptidase_S8_Asp-AS"/>
</dbReference>
<gene>
    <name evidence="9" type="ORF">KJ970_12870</name>
</gene>
<dbReference type="InterPro" id="IPR023828">
    <property type="entry name" value="Peptidase_S8_Ser-AS"/>
</dbReference>
<sequence>MNKNVSFTLGLIIVLHFLLPAQSWGANGASRLDPRLQSIMNDRENGTAMERVAHLLEVSALPDDRIPCFIRVTDPGSIAALGIPAQTVAGSIVTARLTLDEIATLSTQNAVTSISMAVRAKPLLDLSIPATYTDEVHDGNGAIPPVYSGITGEGVIVGIIDTGIDPYHDDFWANGDSRILQIWDQDDNSGTSPSGFGYGTEWDTDDIENSDCDSKDTHGHGTHVAGTAAGNGAATGHGEPAYTYVGAAPKADIIAVKTTFFTTDVVDAVEYVFSKATALSKSAVVNLSLGTHYGPHDGTADFDLALDALAGENRIIVAAAGNEQGDRIHAEVTVAQGGTGSATFIIPNYVAKVASDNDIVAIDAWYTGDSELAVTLTSPNGHVAGPVPFGDSETYNTVDGFVTIDNATTNPVNGDENLYIEIRDAMSVNPPEQGTWILEFEGTVVPAGLLPAVAEIDLWLYVATIASSPYFNLSSQEQEIVGSPATADSVIAVAAWVTKKMWASIDGNSYQYSPAPVLNSIADFSSIGPRRDGVNKPDVAAPGMGIVAALSTYASYQVEYIDPDGKHFLNQGTSMACPHVAGIVALMLESNGSLTKGEIMAQLSNTANTDAFTGSVPNSTWGVGKIDALGATSWTTPVMIYGMEAQPEPWGVRVTWAVNSDITIEGYRIHRALDDGSYPDDLLNRALPIIEGLAAELDGSADDRGLTEPGRYAYWIEAIHDGKSAEMAGPVYVDWSPTATGRIVFHPASPNPFTPNTTIRLDLNYKTRVRVDILEPGGRRICTVANQMYQPGEVRIVWDGRDGTGRPMAPGLYFTWIRAGDQEQIGRLVLLR</sequence>
<accession>A0A948RWJ9</accession>
<evidence type="ECO:0000313" key="9">
    <source>
        <dbReference type="EMBL" id="MBU2691806.1"/>
    </source>
</evidence>
<dbReference type="Gene3D" id="2.60.40.4070">
    <property type="match status" value="1"/>
</dbReference>
<evidence type="ECO:0000313" key="10">
    <source>
        <dbReference type="Proteomes" id="UP000777784"/>
    </source>
</evidence>
<dbReference type="InterPro" id="IPR022398">
    <property type="entry name" value="Peptidase_S8_His-AS"/>
</dbReference>
<protein>
    <submittedName>
        <fullName evidence="9">S8 family serine peptidase</fullName>
    </submittedName>
</protein>
<reference evidence="9" key="1">
    <citation type="submission" date="2021-05" db="EMBL/GenBank/DDBJ databases">
        <title>Energy efficiency and biological interactions define the core microbiome of deep oligotrophic groundwater.</title>
        <authorList>
            <person name="Mehrshad M."/>
            <person name="Lopez-Fernandez M."/>
            <person name="Bell E."/>
            <person name="Bernier-Latmani R."/>
            <person name="Bertilsson S."/>
            <person name="Dopson M."/>
        </authorList>
    </citation>
    <scope>NUCLEOTIDE SEQUENCE</scope>
    <source>
        <strain evidence="9">Modern_marine.mb.64</strain>
    </source>
</reference>
<dbReference type="PROSITE" id="PS51892">
    <property type="entry name" value="SUBTILASE"/>
    <property type="match status" value="1"/>
</dbReference>
<dbReference type="GO" id="GO:0004252">
    <property type="term" value="F:serine-type endopeptidase activity"/>
    <property type="evidence" value="ECO:0007669"/>
    <property type="project" value="UniProtKB-UniRule"/>
</dbReference>
<keyword evidence="3 6" id="KW-0378">Hydrolase</keyword>
<feature type="active site" description="Charge relay system" evidence="5 6">
    <location>
        <position position="161"/>
    </location>
</feature>
<keyword evidence="4 6" id="KW-0720">Serine protease</keyword>
<evidence type="ECO:0000256" key="6">
    <source>
        <dbReference type="PROSITE-ProRule" id="PRU01240"/>
    </source>
</evidence>
<dbReference type="PROSITE" id="PS00137">
    <property type="entry name" value="SUBTILASE_HIS"/>
    <property type="match status" value="1"/>
</dbReference>
<proteinExistence type="inferred from homology"/>
<dbReference type="EMBL" id="JAHJDP010000077">
    <property type="protein sequence ID" value="MBU2691806.1"/>
    <property type="molecule type" value="Genomic_DNA"/>
</dbReference>
<dbReference type="Gene3D" id="2.60.120.1290">
    <property type="match status" value="1"/>
</dbReference>
<dbReference type="PRINTS" id="PR00723">
    <property type="entry name" value="SUBTILISIN"/>
</dbReference>
<dbReference type="PANTHER" id="PTHR43806">
    <property type="entry name" value="PEPTIDASE S8"/>
    <property type="match status" value="1"/>
</dbReference>
<evidence type="ECO:0000256" key="4">
    <source>
        <dbReference type="ARBA" id="ARBA00022825"/>
    </source>
</evidence>
<comment type="caution">
    <text evidence="9">The sequence shown here is derived from an EMBL/GenBank/DDBJ whole genome shotgun (WGS) entry which is preliminary data.</text>
</comment>
<feature type="active site" description="Charge relay system" evidence="5 6">
    <location>
        <position position="220"/>
    </location>
</feature>
<dbReference type="InterPro" id="IPR000209">
    <property type="entry name" value="Peptidase_S8/S53_dom"/>
</dbReference>
<dbReference type="Proteomes" id="UP000777784">
    <property type="component" value="Unassembled WGS sequence"/>
</dbReference>
<evidence type="ECO:0000256" key="2">
    <source>
        <dbReference type="ARBA" id="ARBA00022670"/>
    </source>
</evidence>
<dbReference type="GO" id="GO:0006508">
    <property type="term" value="P:proteolysis"/>
    <property type="evidence" value="ECO:0007669"/>
    <property type="project" value="UniProtKB-KW"/>
</dbReference>
<organism evidence="9 10">
    <name type="scientific">Eiseniibacteriota bacterium</name>
    <dbReference type="NCBI Taxonomy" id="2212470"/>
    <lineage>
        <taxon>Bacteria</taxon>
        <taxon>Candidatus Eiseniibacteriota</taxon>
    </lineage>
</organism>
<dbReference type="InterPro" id="IPR015500">
    <property type="entry name" value="Peptidase_S8_subtilisin-rel"/>
</dbReference>
<dbReference type="PROSITE" id="PS00136">
    <property type="entry name" value="SUBTILASE_ASP"/>
    <property type="match status" value="1"/>
</dbReference>
<dbReference type="InterPro" id="IPR050131">
    <property type="entry name" value="Peptidase_S8_subtilisin-like"/>
</dbReference>
<name>A0A948RWJ9_UNCEI</name>
<dbReference type="InterPro" id="IPR036852">
    <property type="entry name" value="Peptidase_S8/S53_dom_sf"/>
</dbReference>
<feature type="active site" description="Charge relay system" evidence="5 6">
    <location>
        <position position="574"/>
    </location>
</feature>
<dbReference type="AlphaFoldDB" id="A0A948RWJ9"/>
<evidence type="ECO:0000256" key="7">
    <source>
        <dbReference type="RuleBase" id="RU003355"/>
    </source>
</evidence>
<keyword evidence="2 6" id="KW-0645">Protease</keyword>
<feature type="domain" description="Peptidase S8/S53" evidence="8">
    <location>
        <begin position="474"/>
        <end position="616"/>
    </location>
</feature>
<evidence type="ECO:0000256" key="5">
    <source>
        <dbReference type="PIRSR" id="PIRSR615500-1"/>
    </source>
</evidence>
<dbReference type="SUPFAM" id="SSF52743">
    <property type="entry name" value="Subtilisin-like"/>
    <property type="match status" value="1"/>
</dbReference>
<evidence type="ECO:0000256" key="1">
    <source>
        <dbReference type="ARBA" id="ARBA00011073"/>
    </source>
</evidence>
<dbReference type="Gene3D" id="3.40.50.200">
    <property type="entry name" value="Peptidase S8/S53 domain"/>
    <property type="match status" value="1"/>
</dbReference>
<evidence type="ECO:0000259" key="8">
    <source>
        <dbReference type="Pfam" id="PF00082"/>
    </source>
</evidence>
<dbReference type="PROSITE" id="PS00138">
    <property type="entry name" value="SUBTILASE_SER"/>
    <property type="match status" value="1"/>
</dbReference>
<dbReference type="PANTHER" id="PTHR43806:SF11">
    <property type="entry name" value="CEREVISIN-RELATED"/>
    <property type="match status" value="1"/>
</dbReference>
<evidence type="ECO:0000256" key="3">
    <source>
        <dbReference type="ARBA" id="ARBA00022801"/>
    </source>
</evidence>
<feature type="domain" description="Peptidase S8/S53" evidence="8">
    <location>
        <begin position="152"/>
        <end position="331"/>
    </location>
</feature>
<dbReference type="Pfam" id="PF00082">
    <property type="entry name" value="Peptidase_S8"/>
    <property type="match status" value="2"/>
</dbReference>